<feature type="transmembrane region" description="Helical" evidence="2">
    <location>
        <begin position="183"/>
        <end position="203"/>
    </location>
</feature>
<organism evidence="3 4">
    <name type="scientific">Athelia psychrophila</name>
    <dbReference type="NCBI Taxonomy" id="1759441"/>
    <lineage>
        <taxon>Eukaryota</taxon>
        <taxon>Fungi</taxon>
        <taxon>Dikarya</taxon>
        <taxon>Basidiomycota</taxon>
        <taxon>Agaricomycotina</taxon>
        <taxon>Agaricomycetes</taxon>
        <taxon>Agaricomycetidae</taxon>
        <taxon>Atheliales</taxon>
        <taxon>Atheliaceae</taxon>
        <taxon>Athelia</taxon>
    </lineage>
</organism>
<gene>
    <name evidence="3" type="ORF">FIBSPDRAFT_504377</name>
</gene>
<feature type="transmembrane region" description="Helical" evidence="2">
    <location>
        <begin position="115"/>
        <end position="139"/>
    </location>
</feature>
<feature type="region of interest" description="Disordered" evidence="1">
    <location>
        <begin position="1"/>
        <end position="20"/>
    </location>
</feature>
<evidence type="ECO:0000256" key="2">
    <source>
        <dbReference type="SAM" id="Phobius"/>
    </source>
</evidence>
<keyword evidence="4" id="KW-1185">Reference proteome</keyword>
<evidence type="ECO:0000313" key="3">
    <source>
        <dbReference type="EMBL" id="KZP21601.1"/>
    </source>
</evidence>
<keyword evidence="2" id="KW-0812">Transmembrane</keyword>
<accession>A0A166K740</accession>
<sequence>MILLKQCCPSSPGSTSANPPEDTMLDHYNLLVIAPLLFAYTLGSFTSLPTKLPPAVPTIDLSTPSPQAVLAAENRRQRMVVYATFMLVMIVLAICAAATAWWFGDSKSLLAIETVAIIMVSSLFSLMALFDLFGFPLAYHRTREGGLLKLPEEFNPQDLSTMKIGISAVIFSVALLFGASRLHSNICASAMVFLALLANEGYYEDAKIVRFRRVMIDSVQKITHNHRIRRLIDAFRLCMPVLQLQPRRFFMA</sequence>
<dbReference type="EMBL" id="KV417546">
    <property type="protein sequence ID" value="KZP21601.1"/>
    <property type="molecule type" value="Genomic_DNA"/>
</dbReference>
<name>A0A166K740_9AGAM</name>
<evidence type="ECO:0000256" key="1">
    <source>
        <dbReference type="SAM" id="MobiDB-lite"/>
    </source>
</evidence>
<dbReference type="AlphaFoldDB" id="A0A166K740"/>
<protein>
    <submittedName>
        <fullName evidence="3">Uncharacterized protein</fullName>
    </submittedName>
</protein>
<keyword evidence="2" id="KW-0472">Membrane</keyword>
<proteinExistence type="predicted"/>
<evidence type="ECO:0000313" key="4">
    <source>
        <dbReference type="Proteomes" id="UP000076532"/>
    </source>
</evidence>
<reference evidence="3 4" key="1">
    <citation type="journal article" date="2016" name="Mol. Biol. Evol.">
        <title>Comparative Genomics of Early-Diverging Mushroom-Forming Fungi Provides Insights into the Origins of Lignocellulose Decay Capabilities.</title>
        <authorList>
            <person name="Nagy L.G."/>
            <person name="Riley R."/>
            <person name="Tritt A."/>
            <person name="Adam C."/>
            <person name="Daum C."/>
            <person name="Floudas D."/>
            <person name="Sun H."/>
            <person name="Yadav J.S."/>
            <person name="Pangilinan J."/>
            <person name="Larsson K.H."/>
            <person name="Matsuura K."/>
            <person name="Barry K."/>
            <person name="Labutti K."/>
            <person name="Kuo R."/>
            <person name="Ohm R.A."/>
            <person name="Bhattacharya S.S."/>
            <person name="Shirouzu T."/>
            <person name="Yoshinaga Y."/>
            <person name="Martin F.M."/>
            <person name="Grigoriev I.V."/>
            <person name="Hibbett D.S."/>
        </authorList>
    </citation>
    <scope>NUCLEOTIDE SEQUENCE [LARGE SCALE GENOMIC DNA]</scope>
    <source>
        <strain evidence="3 4">CBS 109695</strain>
    </source>
</reference>
<keyword evidence="2" id="KW-1133">Transmembrane helix</keyword>
<feature type="compositionally biased region" description="Polar residues" evidence="1">
    <location>
        <begin position="8"/>
        <end position="18"/>
    </location>
</feature>
<feature type="transmembrane region" description="Helical" evidence="2">
    <location>
        <begin position="80"/>
        <end position="103"/>
    </location>
</feature>
<dbReference type="Proteomes" id="UP000076532">
    <property type="component" value="Unassembled WGS sequence"/>
</dbReference>
<feature type="transmembrane region" description="Helical" evidence="2">
    <location>
        <begin position="160"/>
        <end position="177"/>
    </location>
</feature>